<accession>A0A7S4Q8M1</accession>
<reference evidence="2" key="1">
    <citation type="submission" date="2021-01" db="EMBL/GenBank/DDBJ databases">
        <authorList>
            <person name="Corre E."/>
            <person name="Pelletier E."/>
            <person name="Niang G."/>
            <person name="Scheremetjew M."/>
            <person name="Finn R."/>
            <person name="Kale V."/>
            <person name="Holt S."/>
            <person name="Cochrane G."/>
            <person name="Meng A."/>
            <person name="Brown T."/>
            <person name="Cohen L."/>
        </authorList>
    </citation>
    <scope>NUCLEOTIDE SEQUENCE</scope>
    <source>
        <strain evidence="2">CCMP3105</strain>
    </source>
</reference>
<protein>
    <submittedName>
        <fullName evidence="2">Uncharacterized protein</fullName>
    </submittedName>
</protein>
<feature type="chain" id="PRO_5030952843" evidence="1">
    <location>
        <begin position="20"/>
        <end position="116"/>
    </location>
</feature>
<dbReference type="AlphaFoldDB" id="A0A7S4Q8M1"/>
<proteinExistence type="predicted"/>
<sequence>MQPRVALLALALCFGAASGMRRGEAQRQDPKGAGQPEPTMQLACQECNKHAPYLTDCTCFASDIMGTFENDATKTLTTRKEFGTETVNTGAARLAEGWMWHCRPVSGTPDLWKPCP</sequence>
<dbReference type="EMBL" id="HBNR01023127">
    <property type="protein sequence ID" value="CAE4575833.1"/>
    <property type="molecule type" value="Transcribed_RNA"/>
</dbReference>
<evidence type="ECO:0000313" key="2">
    <source>
        <dbReference type="EMBL" id="CAE4575833.1"/>
    </source>
</evidence>
<organism evidence="2">
    <name type="scientific">Alexandrium monilatum</name>
    <dbReference type="NCBI Taxonomy" id="311494"/>
    <lineage>
        <taxon>Eukaryota</taxon>
        <taxon>Sar</taxon>
        <taxon>Alveolata</taxon>
        <taxon>Dinophyceae</taxon>
        <taxon>Gonyaulacales</taxon>
        <taxon>Pyrocystaceae</taxon>
        <taxon>Alexandrium</taxon>
    </lineage>
</organism>
<keyword evidence="1" id="KW-0732">Signal</keyword>
<evidence type="ECO:0000256" key="1">
    <source>
        <dbReference type="SAM" id="SignalP"/>
    </source>
</evidence>
<feature type="signal peptide" evidence="1">
    <location>
        <begin position="1"/>
        <end position="19"/>
    </location>
</feature>
<gene>
    <name evidence="2" type="ORF">AMON00008_LOCUS15453</name>
</gene>
<name>A0A7S4Q8M1_9DINO</name>